<dbReference type="VEuPathDB" id="FungiDB:I303_02050"/>
<dbReference type="AlphaFoldDB" id="A0A1A6ACQ4"/>
<gene>
    <name evidence="2" type="ORF">I303_02050</name>
</gene>
<protein>
    <submittedName>
        <fullName evidence="2">Uncharacterized protein</fullName>
    </submittedName>
</protein>
<evidence type="ECO:0000313" key="2">
    <source>
        <dbReference type="EMBL" id="OBR87836.1"/>
    </source>
</evidence>
<feature type="compositionally biased region" description="Polar residues" evidence="1">
    <location>
        <begin position="9"/>
        <end position="21"/>
    </location>
</feature>
<reference evidence="2" key="1">
    <citation type="submission" date="2013-07" db="EMBL/GenBank/DDBJ databases">
        <title>The Genome Sequence of Cryptococcus dejecticola CBS10117.</title>
        <authorList>
            <consortium name="The Broad Institute Genome Sequencing Platform"/>
            <person name="Cuomo C."/>
            <person name="Litvintseva A."/>
            <person name="Chen Y."/>
            <person name="Heitman J."/>
            <person name="Sun S."/>
            <person name="Springer D."/>
            <person name="Dromer F."/>
            <person name="Young S.K."/>
            <person name="Zeng Q."/>
            <person name="Gargeya S."/>
            <person name="Fitzgerald M."/>
            <person name="Abouelleil A."/>
            <person name="Alvarado L."/>
            <person name="Berlin A.M."/>
            <person name="Chapman S.B."/>
            <person name="Dewar J."/>
            <person name="Goldberg J."/>
            <person name="Griggs A."/>
            <person name="Gujja S."/>
            <person name="Hansen M."/>
            <person name="Howarth C."/>
            <person name="Imamovic A."/>
            <person name="Larimer J."/>
            <person name="McCowan C."/>
            <person name="Murphy C."/>
            <person name="Pearson M."/>
            <person name="Priest M."/>
            <person name="Roberts A."/>
            <person name="Saif S."/>
            <person name="Shea T."/>
            <person name="Sykes S."/>
            <person name="Wortman J."/>
            <person name="Nusbaum C."/>
            <person name="Birren B."/>
        </authorList>
    </citation>
    <scope>NUCLEOTIDE SEQUENCE [LARGE SCALE GENOMIC DNA]</scope>
    <source>
        <strain evidence="2">CBS 10117</strain>
    </source>
</reference>
<dbReference type="EMBL" id="KI894028">
    <property type="protein sequence ID" value="OBR87836.1"/>
    <property type="molecule type" value="Genomic_DNA"/>
</dbReference>
<accession>A0A1A6ACQ4</accession>
<name>A0A1A6ACQ4_9TREE</name>
<proteinExistence type="predicted"/>
<organism evidence="2">
    <name type="scientific">Kwoniella dejecticola CBS 10117</name>
    <dbReference type="NCBI Taxonomy" id="1296121"/>
    <lineage>
        <taxon>Eukaryota</taxon>
        <taxon>Fungi</taxon>
        <taxon>Dikarya</taxon>
        <taxon>Basidiomycota</taxon>
        <taxon>Agaricomycotina</taxon>
        <taxon>Tremellomycetes</taxon>
        <taxon>Tremellales</taxon>
        <taxon>Cryptococcaceae</taxon>
        <taxon>Kwoniella</taxon>
    </lineage>
</organism>
<feature type="region of interest" description="Disordered" evidence="1">
    <location>
        <begin position="1"/>
        <end position="31"/>
    </location>
</feature>
<sequence length="168" mass="18536">MGRSEDSETASGKQVRLTNCPQPRPSPKPNAQITVHATVSRLEVLPVCMWTRGTLSSNHQDENVLAPLLSHEREGVYDPHLLTISSGRSVDIFGLHNFGSRLTGACTELMVRDGAMQLCLIRNARQLCLSEAYMIAARCQFAGQLAACNRGSRQRKTKIKTFVVDKGR</sequence>
<evidence type="ECO:0000256" key="1">
    <source>
        <dbReference type="SAM" id="MobiDB-lite"/>
    </source>
</evidence>